<name>A0A7H0Y8R6_9BACL</name>
<dbReference type="EMBL" id="CP061172">
    <property type="protein sequence ID" value="QNR67474.1"/>
    <property type="molecule type" value="Genomic_DNA"/>
</dbReference>
<evidence type="ECO:0000313" key="4">
    <source>
        <dbReference type="Proteomes" id="UP000516384"/>
    </source>
</evidence>
<feature type="compositionally biased region" description="Low complexity" evidence="1">
    <location>
        <begin position="28"/>
        <end position="41"/>
    </location>
</feature>
<keyword evidence="2" id="KW-0732">Signal</keyword>
<feature type="region of interest" description="Disordered" evidence="1">
    <location>
        <begin position="26"/>
        <end position="60"/>
    </location>
</feature>
<evidence type="ECO:0000256" key="1">
    <source>
        <dbReference type="SAM" id="MobiDB-lite"/>
    </source>
</evidence>
<accession>A0A7H0Y8R6</accession>
<protein>
    <recommendedName>
        <fullName evidence="5">VCBS repeat-containing protein</fullName>
    </recommendedName>
</protein>
<evidence type="ECO:0000313" key="3">
    <source>
        <dbReference type="EMBL" id="QNR67474.1"/>
    </source>
</evidence>
<proteinExistence type="predicted"/>
<dbReference type="Proteomes" id="UP000516384">
    <property type="component" value="Chromosome"/>
</dbReference>
<dbReference type="RefSeq" id="WP_190298294.1">
    <property type="nucleotide sequence ID" value="NZ_CP061172.1"/>
</dbReference>
<sequence>MKKTSSIMILFLLLIVTACGTHQEKNLDSSSKASISKNLSSEQPINSEEKKGNATDAGQSMKVVAPKEKAIIRSEEGNSLVHADWTSGQPDVELPLQMGATKAELVLGMDHPNGVKTLVVFPSESTGWPLDLSSTGESEAFDEFGELKAGYRLQASVYDFDHDGTNEIVIAAGDLATNAETWVFSFTNVENFKKIDPFHQELAVTGQSYITLNGHELDVPYGSQGLFEAYKYVDKEFLTSVK</sequence>
<feature type="signal peptide" evidence="2">
    <location>
        <begin position="1"/>
        <end position="18"/>
    </location>
</feature>
<evidence type="ECO:0008006" key="5">
    <source>
        <dbReference type="Google" id="ProtNLM"/>
    </source>
</evidence>
<feature type="chain" id="PRO_5039715415" description="VCBS repeat-containing protein" evidence="2">
    <location>
        <begin position="19"/>
        <end position="242"/>
    </location>
</feature>
<evidence type="ECO:0000256" key="2">
    <source>
        <dbReference type="SAM" id="SignalP"/>
    </source>
</evidence>
<organism evidence="3 4">
    <name type="scientific">Paenibacillus peoriae</name>
    <dbReference type="NCBI Taxonomy" id="59893"/>
    <lineage>
        <taxon>Bacteria</taxon>
        <taxon>Bacillati</taxon>
        <taxon>Bacillota</taxon>
        <taxon>Bacilli</taxon>
        <taxon>Bacillales</taxon>
        <taxon>Paenibacillaceae</taxon>
        <taxon>Paenibacillus</taxon>
    </lineage>
</organism>
<reference evidence="3 4" key="1">
    <citation type="submission" date="2020-09" db="EMBL/GenBank/DDBJ databases">
        <title>Characterization of Paenibacillus peoriae strain ZF390 with broad-spectrum antimicrobial activity as a potential biocontrol agent.</title>
        <authorList>
            <person name="Li L."/>
            <person name="Zhao Y."/>
            <person name="Li B."/>
            <person name="Xie X."/>
        </authorList>
    </citation>
    <scope>NUCLEOTIDE SEQUENCE [LARGE SCALE GENOMIC DNA]</scope>
    <source>
        <strain evidence="3 4">ZF390</strain>
    </source>
</reference>
<gene>
    <name evidence="3" type="ORF">IAQ67_27690</name>
</gene>
<dbReference type="PROSITE" id="PS51257">
    <property type="entry name" value="PROKAR_LIPOPROTEIN"/>
    <property type="match status" value="1"/>
</dbReference>
<dbReference type="AlphaFoldDB" id="A0A7H0Y8R6"/>